<accession>I3TFT1</accession>
<name>I3TFT1_THEC1</name>
<dbReference type="AlphaFoldDB" id="I3TFT1"/>
<evidence type="ECO:0000313" key="2">
    <source>
        <dbReference type="Proteomes" id="UP000005270"/>
    </source>
</evidence>
<proteinExistence type="predicted"/>
<keyword evidence="2" id="KW-1185">Reference proteome</keyword>
<dbReference type="EMBL" id="CP003531">
    <property type="protein sequence ID" value="AFK51619.1"/>
    <property type="molecule type" value="Genomic_DNA"/>
</dbReference>
<dbReference type="STRING" id="1184251.TCELL_1196"/>
<dbReference type="KEGG" id="thg:TCELL_1196"/>
<protein>
    <submittedName>
        <fullName evidence="1">Uncharacterized protein</fullName>
    </submittedName>
</protein>
<dbReference type="InParanoid" id="I3TFT1"/>
<sequence>MAVLPEALNAALLAHLPYPSSRRHSFTSSYLALTVRTSGT</sequence>
<organism evidence="1 2">
    <name type="scientific">Thermogladius calderae (strain DSM 22663 / VKM B-2946 / 1633)</name>
    <dbReference type="NCBI Taxonomy" id="1184251"/>
    <lineage>
        <taxon>Archaea</taxon>
        <taxon>Thermoproteota</taxon>
        <taxon>Thermoprotei</taxon>
        <taxon>Desulfurococcales</taxon>
        <taxon>Desulfurococcaceae</taxon>
        <taxon>Thermogladius</taxon>
    </lineage>
</organism>
<dbReference type="Proteomes" id="UP000005270">
    <property type="component" value="Chromosome"/>
</dbReference>
<reference evidence="1 2" key="1">
    <citation type="journal article" date="2012" name="J. Bacteriol.">
        <title>Complete genome sequence of the hyperthermophilic cellulolytic Crenarchaeon 'Thermogladius cellulolyticus' 1633.</title>
        <authorList>
            <person name="Mardanov A.V."/>
            <person name="Kochetkova T.V."/>
            <person name="Beletsky A.V."/>
            <person name="Bonch-Osmolovskaya E.A."/>
            <person name="Ravin N.V."/>
            <person name="Skryabin K.G."/>
        </authorList>
    </citation>
    <scope>NUCLEOTIDE SEQUENCE [LARGE SCALE GENOMIC DNA]</scope>
    <source>
        <strain evidence="2">DSM 22663 / VKM B-2946 / 1633</strain>
    </source>
</reference>
<dbReference type="HOGENOM" id="CLU_3283053_0_0_2"/>
<gene>
    <name evidence="1" type="ordered locus">TCELL_1196</name>
</gene>
<evidence type="ECO:0000313" key="1">
    <source>
        <dbReference type="EMBL" id="AFK51619.1"/>
    </source>
</evidence>